<evidence type="ECO:0000256" key="1">
    <source>
        <dbReference type="ARBA" id="ARBA00006479"/>
    </source>
</evidence>
<reference evidence="2 3" key="1">
    <citation type="submission" date="2019-08" db="EMBL/GenBank/DDBJ databases">
        <title>In-depth cultivation of the pig gut microbiome towards novel bacterial diversity and tailored functional studies.</title>
        <authorList>
            <person name="Wylensek D."/>
            <person name="Hitch T.C.A."/>
            <person name="Clavel T."/>
        </authorList>
    </citation>
    <scope>NUCLEOTIDE SEQUENCE [LARGE SCALE GENOMIC DNA]</scope>
    <source>
        <strain evidence="2 3">WB03_NA08</strain>
    </source>
</reference>
<accession>A0A6N7WAU3</accession>
<comment type="similarity">
    <text evidence="1">Belongs to the ROK (NagC/XylR) family.</text>
</comment>
<dbReference type="Gene3D" id="3.30.420.40">
    <property type="match status" value="2"/>
</dbReference>
<evidence type="ECO:0000313" key="2">
    <source>
        <dbReference type="EMBL" id="MSS85298.1"/>
    </source>
</evidence>
<gene>
    <name evidence="2" type="ORF">FYJ24_11145</name>
</gene>
<dbReference type="SUPFAM" id="SSF53067">
    <property type="entry name" value="Actin-like ATPase domain"/>
    <property type="match status" value="1"/>
</dbReference>
<dbReference type="InterPro" id="IPR036388">
    <property type="entry name" value="WH-like_DNA-bd_sf"/>
</dbReference>
<name>A0A6N7WAU3_9ACTO</name>
<dbReference type="Gene3D" id="1.10.10.10">
    <property type="entry name" value="Winged helix-like DNA-binding domain superfamily/Winged helix DNA-binding domain"/>
    <property type="match status" value="1"/>
</dbReference>
<evidence type="ECO:0000313" key="3">
    <source>
        <dbReference type="Proteomes" id="UP000470875"/>
    </source>
</evidence>
<dbReference type="Proteomes" id="UP000470875">
    <property type="component" value="Unassembled WGS sequence"/>
</dbReference>
<sequence>MLSIPDQKRDSEPPSHPASLDAVLHYAWDASEFTATDVMAATALTRTTAIEAMQTLIDLGLLRELPNAREAGEYRKGRPARRFEFCADAGVVVGVDAGHTHLTAVAADLRGDTLAVATTDSGLLPGSEGDAPKAHEHPRNLMVTEVIERAVAGVGRDHPQVFAVCVGVPAPVDVHGRSPAQASGFWQRVNPNLTTALESLAPIVLVENDASLAALAEGAVGEAQECRNFVTILAGSRLGSGVVVDGNLLRGARGAVGELGALEYVEGVDDTSGLGRHATALARQALEEGTVAADSALRKPSPEDLSGRIVLESAKEGDPDALRIVDQVAARLARIVTMVAGAYDPERVVIAGAISPSVTPIIEAARRALPTDPYSQPPDIVASKLGDRAVVTGAVQAAARLARAQALELRLAARR</sequence>
<protein>
    <submittedName>
        <fullName evidence="2">ROK family protein</fullName>
    </submittedName>
</protein>
<comment type="caution">
    <text evidence="2">The sequence shown here is derived from an EMBL/GenBank/DDBJ whole genome shotgun (WGS) entry which is preliminary data.</text>
</comment>
<proteinExistence type="inferred from homology"/>
<dbReference type="PANTHER" id="PTHR18964:SF149">
    <property type="entry name" value="BIFUNCTIONAL UDP-N-ACETYLGLUCOSAMINE 2-EPIMERASE_N-ACETYLMANNOSAMINE KINASE"/>
    <property type="match status" value="1"/>
</dbReference>
<dbReference type="InterPro" id="IPR043129">
    <property type="entry name" value="ATPase_NBD"/>
</dbReference>
<keyword evidence="3" id="KW-1185">Reference proteome</keyword>
<dbReference type="AlphaFoldDB" id="A0A6N7WAU3"/>
<dbReference type="EMBL" id="VULO01000015">
    <property type="protein sequence ID" value="MSS85298.1"/>
    <property type="molecule type" value="Genomic_DNA"/>
</dbReference>
<dbReference type="InterPro" id="IPR000600">
    <property type="entry name" value="ROK"/>
</dbReference>
<dbReference type="Pfam" id="PF00480">
    <property type="entry name" value="ROK"/>
    <property type="match status" value="1"/>
</dbReference>
<organism evidence="2 3">
    <name type="scientific">Scrofimicrobium canadense</name>
    <dbReference type="NCBI Taxonomy" id="2652290"/>
    <lineage>
        <taxon>Bacteria</taxon>
        <taxon>Bacillati</taxon>
        <taxon>Actinomycetota</taxon>
        <taxon>Actinomycetes</taxon>
        <taxon>Actinomycetales</taxon>
        <taxon>Actinomycetaceae</taxon>
        <taxon>Scrofimicrobium</taxon>
    </lineage>
</organism>
<dbReference type="PANTHER" id="PTHR18964">
    <property type="entry name" value="ROK (REPRESSOR, ORF, KINASE) FAMILY"/>
    <property type="match status" value="1"/>
</dbReference>